<gene>
    <name evidence="1" type="ORF">C475_08992</name>
</gene>
<dbReference type="CDD" id="cd00043">
    <property type="entry name" value="CYCLIN_SF"/>
    <property type="match status" value="1"/>
</dbReference>
<dbReference type="EMBL" id="AOIU01000020">
    <property type="protein sequence ID" value="ELZ26550.1"/>
    <property type="molecule type" value="Genomic_DNA"/>
</dbReference>
<evidence type="ECO:0008006" key="3">
    <source>
        <dbReference type="Google" id="ProtNLM"/>
    </source>
</evidence>
<comment type="caution">
    <text evidence="1">The sequence shown here is derived from an EMBL/GenBank/DDBJ whole genome shotgun (WGS) entry which is preliminary data.</text>
</comment>
<accession>M0CTI3</accession>
<dbReference type="SUPFAM" id="SSF47954">
    <property type="entry name" value="Cyclin-like"/>
    <property type="match status" value="1"/>
</dbReference>
<proteinExistence type="predicted"/>
<reference evidence="1 2" key="1">
    <citation type="journal article" date="2014" name="PLoS Genet.">
        <title>Phylogenetically driven sequencing of extremely halophilic archaea reveals strategies for static and dynamic osmo-response.</title>
        <authorList>
            <person name="Becker E.A."/>
            <person name="Seitzer P.M."/>
            <person name="Tritt A."/>
            <person name="Larsen D."/>
            <person name="Krusor M."/>
            <person name="Yao A.I."/>
            <person name="Wu D."/>
            <person name="Madern D."/>
            <person name="Eisen J.A."/>
            <person name="Darling A.E."/>
            <person name="Facciotti M.T."/>
        </authorList>
    </citation>
    <scope>NUCLEOTIDE SEQUENCE [LARGE SCALE GENOMIC DNA]</scope>
    <source>
        <strain evidence="1 2">2-9-1</strain>
    </source>
</reference>
<dbReference type="AlphaFoldDB" id="M0CTI3"/>
<sequence length="112" mass="12398">MTGALRVSDVLDRLSAYGTPVPEQLRDLSFEVYREVDADVAGENRSLPHTHDAVYAAVVYTAARTHSNVPVTIRDIVLATGTRRDRVSLLTDRITDRLDLTLAVDDPDAHVR</sequence>
<organism evidence="1 2">
    <name type="scientific">Halosimplex carlsbadense 2-9-1</name>
    <dbReference type="NCBI Taxonomy" id="797114"/>
    <lineage>
        <taxon>Archaea</taxon>
        <taxon>Methanobacteriati</taxon>
        <taxon>Methanobacteriota</taxon>
        <taxon>Stenosarchaea group</taxon>
        <taxon>Halobacteria</taxon>
        <taxon>Halobacteriales</taxon>
        <taxon>Haloarculaceae</taxon>
        <taxon>Halosimplex</taxon>
    </lineage>
</organism>
<name>M0CTI3_9EURY</name>
<dbReference type="InterPro" id="IPR036915">
    <property type="entry name" value="Cyclin-like_sf"/>
</dbReference>
<keyword evidence="2" id="KW-1185">Reference proteome</keyword>
<dbReference type="Gene3D" id="1.10.472.10">
    <property type="entry name" value="Cyclin-like"/>
    <property type="match status" value="1"/>
</dbReference>
<dbReference type="Proteomes" id="UP000011626">
    <property type="component" value="Unassembled WGS sequence"/>
</dbReference>
<evidence type="ECO:0000313" key="2">
    <source>
        <dbReference type="Proteomes" id="UP000011626"/>
    </source>
</evidence>
<evidence type="ECO:0000313" key="1">
    <source>
        <dbReference type="EMBL" id="ELZ26550.1"/>
    </source>
</evidence>
<protein>
    <recommendedName>
        <fullName evidence="3">Transcription factor TFIIB cyclin-related protein</fullName>
    </recommendedName>
</protein>